<dbReference type="EMBL" id="JAUSQZ010000001">
    <property type="protein sequence ID" value="MDP9831288.1"/>
    <property type="molecule type" value="Genomic_DNA"/>
</dbReference>
<dbReference type="InterPro" id="IPR025101">
    <property type="entry name" value="DUF4012"/>
</dbReference>
<name>A0ABT9PF27_9ACTN</name>
<comment type="caution">
    <text evidence="1">The sequence shown here is derived from an EMBL/GenBank/DDBJ whole genome shotgun (WGS) entry which is preliminary data.</text>
</comment>
<organism evidence="1 2">
    <name type="scientific">Kineosporia succinea</name>
    <dbReference type="NCBI Taxonomy" id="84632"/>
    <lineage>
        <taxon>Bacteria</taxon>
        <taxon>Bacillati</taxon>
        <taxon>Actinomycetota</taxon>
        <taxon>Actinomycetes</taxon>
        <taxon>Kineosporiales</taxon>
        <taxon>Kineosporiaceae</taxon>
        <taxon>Kineosporia</taxon>
    </lineage>
</organism>
<gene>
    <name evidence="1" type="ORF">J2S57_007037</name>
</gene>
<evidence type="ECO:0008006" key="3">
    <source>
        <dbReference type="Google" id="ProtNLM"/>
    </source>
</evidence>
<sequence>MGRPWMAVALLAVVTFGAAGAWLVVRGQQAKVAVEALRADGAVLQAQLEAYDLPAAGQTLAKVRVDAQKAHRLTGDPVWGIAGYVPVLGRDLHAARQVSAVMADITTAAQPLETALPKLQPKGAAGAQGQLDTTALRAVAGAMPQLSAAVSSGAVTVGELDPDGLRPDVADGVTTLNTALSAARGPFADAVPLLQELPGMLGADGEKTWVVLLQQDAEARGTGGLVGAFAELKTDQGRMTLADAESRSKLDRGPTIPSVVAPENLREHYGKDLTEWAGFNASPHFPHTGELAAAGWKARTRQDTDFVAGVDQNVVAALLAATGPVEVRGVTVDSSNAANFLSKGVYARWQDPQVVDTVTTELVQATFGKFSRGEFSLPTLIKSLREPVRERRLLLWANDDEVQAQLEQLSISGTIPGDPGPFAMTVVNNGGGNKMDAYLQVDTRYDPGTCTNSARVGQISVTLDNTAPKDGEGLPSYVNVRSDLIQRGLTGKVTRDGSNRIILDIYGPVGSSAVLTQLDGETVVPVTGLDNNHPVWRVSVPIAAGQERTVNVVMSTPVVEDDAGQIPVVLNQPMVKPATSSAEPLTECKTSSVVGG</sequence>
<protein>
    <recommendedName>
        <fullName evidence="3">DUF4012 domain-containing protein</fullName>
    </recommendedName>
</protein>
<evidence type="ECO:0000313" key="2">
    <source>
        <dbReference type="Proteomes" id="UP001235712"/>
    </source>
</evidence>
<dbReference type="RefSeq" id="WP_307250916.1">
    <property type="nucleotide sequence ID" value="NZ_JAUSQZ010000001.1"/>
</dbReference>
<proteinExistence type="predicted"/>
<accession>A0ABT9PF27</accession>
<evidence type="ECO:0000313" key="1">
    <source>
        <dbReference type="EMBL" id="MDP9831288.1"/>
    </source>
</evidence>
<keyword evidence="2" id="KW-1185">Reference proteome</keyword>
<dbReference type="Pfam" id="PF13196">
    <property type="entry name" value="DUF4012"/>
    <property type="match status" value="1"/>
</dbReference>
<reference evidence="1 2" key="1">
    <citation type="submission" date="2023-07" db="EMBL/GenBank/DDBJ databases">
        <title>Sequencing the genomes of 1000 actinobacteria strains.</title>
        <authorList>
            <person name="Klenk H.-P."/>
        </authorList>
    </citation>
    <scope>NUCLEOTIDE SEQUENCE [LARGE SCALE GENOMIC DNA]</scope>
    <source>
        <strain evidence="1 2">DSM 44388</strain>
    </source>
</reference>
<dbReference type="Proteomes" id="UP001235712">
    <property type="component" value="Unassembled WGS sequence"/>
</dbReference>